<dbReference type="InterPro" id="IPR036291">
    <property type="entry name" value="NAD(P)-bd_dom_sf"/>
</dbReference>
<comment type="caution">
    <text evidence="4">The sequence shown here is derived from an EMBL/GenBank/DDBJ whole genome shotgun (WGS) entry which is preliminary data.</text>
</comment>
<dbReference type="AlphaFoldDB" id="A0A316TVH1"/>
<evidence type="ECO:0000256" key="1">
    <source>
        <dbReference type="ARBA" id="ARBA00023002"/>
    </source>
</evidence>
<dbReference type="PANTHER" id="PTHR48075:SF5">
    <property type="entry name" value="3-HYDROXYBUTYRYL-COA DEHYDROGENASE"/>
    <property type="match status" value="1"/>
</dbReference>
<feature type="domain" description="3-hydroxyacyl-CoA dehydrogenase C-terminal" evidence="2">
    <location>
        <begin position="187"/>
        <end position="284"/>
    </location>
</feature>
<dbReference type="GO" id="GO:0008691">
    <property type="term" value="F:3-hydroxybutyryl-CoA dehydrogenase activity"/>
    <property type="evidence" value="ECO:0007669"/>
    <property type="project" value="TreeGrafter"/>
</dbReference>
<feature type="domain" description="3-hydroxyacyl-CoA dehydrogenase C-terminal" evidence="2">
    <location>
        <begin position="303"/>
        <end position="385"/>
    </location>
</feature>
<feature type="domain" description="3-hydroxyacyl-CoA dehydrogenase NAD binding" evidence="3">
    <location>
        <begin position="7"/>
        <end position="185"/>
    </location>
</feature>
<dbReference type="Pfam" id="PF02737">
    <property type="entry name" value="3HCDH_N"/>
    <property type="match status" value="1"/>
</dbReference>
<dbReference type="SUPFAM" id="SSF51735">
    <property type="entry name" value="NAD(P)-binding Rossmann-fold domains"/>
    <property type="match status" value="1"/>
</dbReference>
<keyword evidence="5" id="KW-1185">Reference proteome</keyword>
<dbReference type="EMBL" id="QGGB01000006">
    <property type="protein sequence ID" value="PWN06454.1"/>
    <property type="molecule type" value="Genomic_DNA"/>
</dbReference>
<name>A0A316TVH1_9BACT</name>
<dbReference type="InterPro" id="IPR006180">
    <property type="entry name" value="3-OHacyl-CoA_DH_CS"/>
</dbReference>
<dbReference type="RefSeq" id="WP_109646568.1">
    <property type="nucleotide sequence ID" value="NZ_QGGB01000006.1"/>
</dbReference>
<protein>
    <submittedName>
        <fullName evidence="4">3-hydroxybutyryl-CoA dehydrogenase</fullName>
    </submittedName>
</protein>
<dbReference type="InterPro" id="IPR008927">
    <property type="entry name" value="6-PGluconate_DH-like_C_sf"/>
</dbReference>
<dbReference type="InterPro" id="IPR006176">
    <property type="entry name" value="3-OHacyl-CoA_DH_NAD-bd"/>
</dbReference>
<gene>
    <name evidence="4" type="ORF">DDZ15_07980</name>
</gene>
<dbReference type="Gene3D" id="1.10.1040.50">
    <property type="match status" value="1"/>
</dbReference>
<dbReference type="PANTHER" id="PTHR48075">
    <property type="entry name" value="3-HYDROXYACYL-COA DEHYDROGENASE FAMILY PROTEIN"/>
    <property type="match status" value="1"/>
</dbReference>
<dbReference type="FunFam" id="3.40.50.720:FF:000009">
    <property type="entry name" value="Fatty oxidation complex, alpha subunit"/>
    <property type="match status" value="1"/>
</dbReference>
<dbReference type="PROSITE" id="PS00067">
    <property type="entry name" value="3HCDH"/>
    <property type="match status" value="1"/>
</dbReference>
<sequence length="392" mass="43821">MDKNTVIGIIGAGTMGTGIAQIASTFNHEVILYDAYPDQLDSSRSGLEKILNRQIEKERMTREQVDGILERITFTNELSSVKPCGFVIEAIVEDLEVKKNVFSNIEKFVDRDAVLASNTSSLSIASISSALNYPNRFLGVHFFNPAPLMKLVEIIPGISTEENITAATRSLIDSWEKVTVAAKDTPGFIVNRVARPFYGEALRIYEEGIADPATIDWAMKELGGFRMGPFELMDLIGHDVNYKVTESVFKEFYYDPRFKPSFAQKRLVEAGRLGKKSGIGFYDYRDGAGAPEPEKDEAKGELILHRILAMLINEAADAVFMNIASAKDVDLAMTNGVNYPKGLLEWADEMGPATVMEWMDGLYEEYLEDRYRPNPLLKRVVINGDTFHEQSE</sequence>
<keyword evidence="1" id="KW-0560">Oxidoreductase</keyword>
<dbReference type="Pfam" id="PF00725">
    <property type="entry name" value="3HCDH"/>
    <property type="match status" value="2"/>
</dbReference>
<dbReference type="OrthoDB" id="9771883at2"/>
<dbReference type="Gene3D" id="3.40.50.720">
    <property type="entry name" value="NAD(P)-binding Rossmann-like Domain"/>
    <property type="match status" value="1"/>
</dbReference>
<proteinExistence type="predicted"/>
<evidence type="ECO:0000259" key="3">
    <source>
        <dbReference type="Pfam" id="PF02737"/>
    </source>
</evidence>
<evidence type="ECO:0000259" key="2">
    <source>
        <dbReference type="Pfam" id="PF00725"/>
    </source>
</evidence>
<dbReference type="GO" id="GO:0070403">
    <property type="term" value="F:NAD+ binding"/>
    <property type="evidence" value="ECO:0007669"/>
    <property type="project" value="InterPro"/>
</dbReference>
<accession>A0A316TVH1</accession>
<dbReference type="Proteomes" id="UP000245533">
    <property type="component" value="Unassembled WGS sequence"/>
</dbReference>
<dbReference type="SUPFAM" id="SSF48179">
    <property type="entry name" value="6-phosphogluconate dehydrogenase C-terminal domain-like"/>
    <property type="match status" value="2"/>
</dbReference>
<dbReference type="InterPro" id="IPR006108">
    <property type="entry name" value="3HC_DH_C"/>
</dbReference>
<dbReference type="GO" id="GO:0006635">
    <property type="term" value="P:fatty acid beta-oxidation"/>
    <property type="evidence" value="ECO:0007669"/>
    <property type="project" value="TreeGrafter"/>
</dbReference>
<evidence type="ECO:0000313" key="5">
    <source>
        <dbReference type="Proteomes" id="UP000245533"/>
    </source>
</evidence>
<organism evidence="4 5">
    <name type="scientific">Rhodohalobacter mucosus</name>
    <dbReference type="NCBI Taxonomy" id="2079485"/>
    <lineage>
        <taxon>Bacteria</taxon>
        <taxon>Pseudomonadati</taxon>
        <taxon>Balneolota</taxon>
        <taxon>Balneolia</taxon>
        <taxon>Balneolales</taxon>
        <taxon>Balneolaceae</taxon>
        <taxon>Rhodohalobacter</taxon>
    </lineage>
</organism>
<evidence type="ECO:0000313" key="4">
    <source>
        <dbReference type="EMBL" id="PWN06454.1"/>
    </source>
</evidence>
<reference evidence="4 5" key="1">
    <citation type="submission" date="2018-05" db="EMBL/GenBank/DDBJ databases">
        <title>Rhodohalobacter halophilus gen. nov., sp. nov., a moderately halophilic member of the family Balneolaceae.</title>
        <authorList>
            <person name="Liu Z.-W."/>
        </authorList>
    </citation>
    <scope>NUCLEOTIDE SEQUENCE [LARGE SCALE GENOMIC DNA]</scope>
    <source>
        <strain evidence="4 5">8A47</strain>
    </source>
</reference>